<evidence type="ECO:0000256" key="6">
    <source>
        <dbReference type="HAMAP-Rule" id="MF_02207"/>
    </source>
</evidence>
<accession>A0A1E7JRD2</accession>
<dbReference type="InterPro" id="IPR043129">
    <property type="entry name" value="ATPase_NBD"/>
</dbReference>
<dbReference type="PRINTS" id="PR01652">
    <property type="entry name" value="SHAPEPROTEIN"/>
</dbReference>
<proteinExistence type="inferred from homology"/>
<dbReference type="PATRIC" id="fig|933944.5.peg.5921"/>
<evidence type="ECO:0000256" key="1">
    <source>
        <dbReference type="ARBA" id="ARBA00022490"/>
    </source>
</evidence>
<comment type="caution">
    <text evidence="7">The sequence shown here is derived from an EMBL/GenBank/DDBJ whole genome shotgun (WGS) entry which is preliminary data.</text>
</comment>
<keyword evidence="3 6" id="KW-0067">ATP-binding</keyword>
<dbReference type="GO" id="GO:0005524">
    <property type="term" value="F:ATP binding"/>
    <property type="evidence" value="ECO:0007669"/>
    <property type="project" value="UniProtKB-KW"/>
</dbReference>
<comment type="caution">
    <text evidence="6">Lacks conserved residue(s) required for the propagation of feature annotation.</text>
</comment>
<protein>
    <recommendedName>
        <fullName evidence="6">Cell shape-determining protein MreB</fullName>
    </recommendedName>
</protein>
<dbReference type="InterPro" id="IPR004753">
    <property type="entry name" value="MreB"/>
</dbReference>
<dbReference type="EMBL" id="LJGT01000038">
    <property type="protein sequence ID" value="OEU90839.1"/>
    <property type="molecule type" value="Genomic_DNA"/>
</dbReference>
<evidence type="ECO:0000313" key="7">
    <source>
        <dbReference type="EMBL" id="OEU90839.1"/>
    </source>
</evidence>
<evidence type="ECO:0000256" key="2">
    <source>
        <dbReference type="ARBA" id="ARBA00022741"/>
    </source>
</evidence>
<dbReference type="Proteomes" id="UP000176087">
    <property type="component" value="Unassembled WGS sequence"/>
</dbReference>
<dbReference type="GO" id="GO:0000902">
    <property type="term" value="P:cell morphogenesis"/>
    <property type="evidence" value="ECO:0007669"/>
    <property type="project" value="InterPro"/>
</dbReference>
<dbReference type="HAMAP" id="MF_02207">
    <property type="entry name" value="MreB"/>
    <property type="match status" value="1"/>
</dbReference>
<dbReference type="InterPro" id="IPR056546">
    <property type="entry name" value="MreB_MamK-like"/>
</dbReference>
<organism evidence="7 8">
    <name type="scientific">Streptomyces abyssalis</name>
    <dbReference type="NCBI Taxonomy" id="933944"/>
    <lineage>
        <taxon>Bacteria</taxon>
        <taxon>Bacillati</taxon>
        <taxon>Actinomycetota</taxon>
        <taxon>Actinomycetes</taxon>
        <taxon>Kitasatosporales</taxon>
        <taxon>Streptomycetaceae</taxon>
        <taxon>Streptomyces</taxon>
    </lineage>
</organism>
<keyword evidence="4 6" id="KW-0133">Cell shape</keyword>
<evidence type="ECO:0000256" key="5">
    <source>
        <dbReference type="ARBA" id="ARBA00023458"/>
    </source>
</evidence>
<dbReference type="PANTHER" id="PTHR42749:SF1">
    <property type="entry name" value="CELL SHAPE-DETERMINING PROTEIN MREB"/>
    <property type="match status" value="1"/>
</dbReference>
<sequence>MTVSKPLDQLRRCSVAVDVGSARTRVHIKDAGLVVDEPSVVAVNTFSGALMAVGSAAERMDGRTPGHIRVVRPVSNGTVIDIEMAQRMLRALVGSSVRRAWRRRGAMQRAAVTIPHNADPLARSAAVETLTGVGAKQVELVDTPTAAGVGCGLPVEQPEATMILVCGATTTQIAVLSLGAIVSATTVPMGGDTIHHAVIQHLRNHHELILPSQAVRPLHLALTGVGDPAQATEVWGRDVATGMARTVCINPDDVRAAIQAPLIGLSDAIRSVLHNCPPDLVADLADRGMVLAGGSALLPGLDERLRTGTGMPVHIAEQPSLSAVNGLAAMVEGQVRPLNVDVH</sequence>
<dbReference type="GO" id="GO:0008360">
    <property type="term" value="P:regulation of cell shape"/>
    <property type="evidence" value="ECO:0007669"/>
    <property type="project" value="UniProtKB-UniRule"/>
</dbReference>
<evidence type="ECO:0000256" key="3">
    <source>
        <dbReference type="ARBA" id="ARBA00022840"/>
    </source>
</evidence>
<reference evidence="7 8" key="1">
    <citation type="journal article" date="2016" name="Front. Microbiol.">
        <title>Comparative Genomics Analysis of Streptomyces Species Reveals Their Adaptation to the Marine Environment and Their Diversity at the Genomic Level.</title>
        <authorList>
            <person name="Tian X."/>
            <person name="Zhang Z."/>
            <person name="Yang T."/>
            <person name="Chen M."/>
            <person name="Li J."/>
            <person name="Chen F."/>
            <person name="Yang J."/>
            <person name="Li W."/>
            <person name="Zhang B."/>
            <person name="Zhang Z."/>
            <person name="Wu J."/>
            <person name="Zhang C."/>
            <person name="Long L."/>
            <person name="Xiao J."/>
        </authorList>
    </citation>
    <scope>NUCLEOTIDE SEQUENCE [LARGE SCALE GENOMIC DNA]</scope>
    <source>
        <strain evidence="7 8">SCSIO 10390</strain>
    </source>
</reference>
<dbReference type="RefSeq" id="WP_070009581.1">
    <property type="nucleotide sequence ID" value="NZ_LJGS01000036.1"/>
</dbReference>
<keyword evidence="2 6" id="KW-0547">Nucleotide-binding</keyword>
<feature type="binding site" evidence="6">
    <location>
        <begin position="294"/>
        <end position="297"/>
    </location>
    <ligand>
        <name>ATP</name>
        <dbReference type="ChEBI" id="CHEBI:30616"/>
    </ligand>
</feature>
<comment type="similarity">
    <text evidence="5 6">Belongs to the FtsA/MreB family.</text>
</comment>
<dbReference type="Gene3D" id="3.30.420.40">
    <property type="match status" value="2"/>
</dbReference>
<comment type="subcellular location">
    <subcellularLocation>
        <location evidence="6">Cytoplasm</location>
    </subcellularLocation>
    <text evidence="6">Membrane-associated.</text>
</comment>
<dbReference type="Pfam" id="PF06723">
    <property type="entry name" value="MreB_Mbl"/>
    <property type="match status" value="1"/>
</dbReference>
<dbReference type="PANTHER" id="PTHR42749">
    <property type="entry name" value="CELL SHAPE-DETERMINING PROTEIN MREB"/>
    <property type="match status" value="1"/>
</dbReference>
<comment type="subunit">
    <text evidence="6">Forms polymers.</text>
</comment>
<evidence type="ECO:0000313" key="8">
    <source>
        <dbReference type="Proteomes" id="UP000176087"/>
    </source>
</evidence>
<dbReference type="STRING" id="933944.AN215_14190"/>
<dbReference type="SUPFAM" id="SSF53067">
    <property type="entry name" value="Actin-like ATPase domain"/>
    <property type="match status" value="2"/>
</dbReference>
<comment type="function">
    <text evidence="6">Forms membrane-associated dynamic filaments that are essential for cell shape determination. Acts by regulating cell wall synthesis and cell elongation, and thus cell shape. A feedback loop between cell geometry and MreB localization may maintain elongated cell shape by targeting cell wall growth to regions of negative cell wall curvature.</text>
</comment>
<keyword evidence="8" id="KW-1185">Reference proteome</keyword>
<name>A0A1E7JRD2_9ACTN</name>
<gene>
    <name evidence="6" type="primary">mreB</name>
    <name evidence="7" type="ORF">AN215_14190</name>
</gene>
<keyword evidence="1 6" id="KW-0963">Cytoplasm</keyword>
<dbReference type="GO" id="GO:0005737">
    <property type="term" value="C:cytoplasm"/>
    <property type="evidence" value="ECO:0007669"/>
    <property type="project" value="UniProtKB-SubCell"/>
</dbReference>
<dbReference type="AlphaFoldDB" id="A0A1E7JRD2"/>
<evidence type="ECO:0000256" key="4">
    <source>
        <dbReference type="ARBA" id="ARBA00022960"/>
    </source>
</evidence>